<evidence type="ECO:0000256" key="1">
    <source>
        <dbReference type="SAM" id="MobiDB-lite"/>
    </source>
</evidence>
<feature type="compositionally biased region" description="Low complexity" evidence="1">
    <location>
        <begin position="765"/>
        <end position="778"/>
    </location>
</feature>
<dbReference type="Proteomes" id="UP000481861">
    <property type="component" value="Unassembled WGS sequence"/>
</dbReference>
<evidence type="ECO:0000313" key="3">
    <source>
        <dbReference type="Proteomes" id="UP000481861"/>
    </source>
</evidence>
<name>A0A7C8MNX1_9PLEO</name>
<feature type="compositionally biased region" description="Polar residues" evidence="1">
    <location>
        <begin position="506"/>
        <end position="530"/>
    </location>
</feature>
<sequence>MADWAPFQRVRTPDFTVGSKDKLLETGIYPVGLQDSPSDIDPSGFLFVHQDGQVEGGLHPPEFYKYPPLEELTGGTWEDGLQVIADFDWGTGTTLEHKTDSSSWEDGLQAIEEFDWNPQPPNSTQETQENEGLRQDSLNAAEATETENTPCSEIDATQTPVNSSIPQQLVEVEVEDTIMGDLPVESPAEEGQPAAIVSDHGLSEEEDDQGDGPDLVSTTIEDVVEANEMNVLVDPALAYSEEAQDFENHPTQTELQPIADHKERETAHPSPDVDEDLGLDEQFVHTDSRLSTRDDDQEDLHEGAAVIHSPHNVHQLPHRFRTDFQDPNTDDTGQNSSVPCENGSSNGGIATRSSSVAISDVSEAAQTPGHLPLGTGNALHPHAPEQIPTEDVDVEAGEEVSLESRHPASPIAEPLRTTSDTPTGLETGYRTIVTELVEAAAAAESESTPSHHEPDEAMSSLSQQNKHDDSAETNEHSFPGDLLDEQLEISEHLALPPSPWTKHPLKSTTATENDSQELSDVPSQLSSQDVPTGVAKLTSEQPSGHDTTNETLQDQELVVSKASGTTTPAVVGDDEEDHLPDKCEDEKGAEDIADTAVSEPLMQDKPEEPKTPRLSAPTGSSTPQSNTPRLKLYNKRKRGQPLKTKTPSSSRKKDKNFKPDSSESDYFKPAPKRPKKITPKTRSKGLTAGELKPTATSIKEHAMSTPENSKMAQNDQDEDDDGEEEKTDDGDAPTATGDNISASEARSKPADPMRVGIRELSSLASTHNTSTFFSTLSTPLGKTPSRLKNMVVKASKPKGTSTPQSPRQQSQSSSDFAEDAIVKSHPLYPGYGKRTTRSDIRPGTSSTNSYANVDVDEDEDEYEQDDVDGEGGDDDEVNDTSTPRALRTRTGTGKGPFSSTTKTKPKAKPKLKPRGRPKATPPPTKRTTTTTKATPRPNPLTRGSASTPTFTPTPPADQPNKFGFRLPRGSKARKSDSNDAATTSTTPNSAPTQKRQARRQSGVANDEGDGDGDGEAHDGAEAAATQKRQTRRQSAQAQEELEELEKEKNIGKRLRSGGAKGP</sequence>
<feature type="compositionally biased region" description="Low complexity" evidence="1">
    <location>
        <begin position="925"/>
        <end position="935"/>
    </location>
</feature>
<accession>A0A7C8MNX1</accession>
<dbReference type="OrthoDB" id="3801566at2759"/>
<feature type="compositionally biased region" description="Basic residues" evidence="1">
    <location>
        <begin position="670"/>
        <end position="683"/>
    </location>
</feature>
<keyword evidence="3" id="KW-1185">Reference proteome</keyword>
<feature type="compositionally biased region" description="Basic and acidic residues" evidence="1">
    <location>
        <begin position="602"/>
        <end position="611"/>
    </location>
</feature>
<comment type="caution">
    <text evidence="2">The sequence shown here is derived from an EMBL/GenBank/DDBJ whole genome shotgun (WGS) entry which is preliminary data.</text>
</comment>
<gene>
    <name evidence="2" type="ORF">BDV95DRAFT_606962</name>
</gene>
<feature type="compositionally biased region" description="Basic and acidic residues" evidence="1">
    <location>
        <begin position="282"/>
        <end position="294"/>
    </location>
</feature>
<feature type="compositionally biased region" description="Low complexity" evidence="1">
    <location>
        <begin position="978"/>
        <end position="992"/>
    </location>
</feature>
<reference evidence="2 3" key="1">
    <citation type="submission" date="2020-01" db="EMBL/GenBank/DDBJ databases">
        <authorList>
            <consortium name="DOE Joint Genome Institute"/>
            <person name="Haridas S."/>
            <person name="Albert R."/>
            <person name="Binder M."/>
            <person name="Bloem J."/>
            <person name="Labutti K."/>
            <person name="Salamov A."/>
            <person name="Andreopoulos B."/>
            <person name="Baker S.E."/>
            <person name="Barry K."/>
            <person name="Bills G."/>
            <person name="Bluhm B.H."/>
            <person name="Cannon C."/>
            <person name="Castanera R."/>
            <person name="Culley D.E."/>
            <person name="Daum C."/>
            <person name="Ezra D."/>
            <person name="Gonzalez J.B."/>
            <person name="Henrissat B."/>
            <person name="Kuo A."/>
            <person name="Liang C."/>
            <person name="Lipzen A."/>
            <person name="Lutzoni F."/>
            <person name="Magnuson J."/>
            <person name="Mondo S."/>
            <person name="Nolan M."/>
            <person name="Ohm R."/>
            <person name="Pangilinan J."/>
            <person name="Park H.-J.H."/>
            <person name="Ramirez L."/>
            <person name="Alfaro M."/>
            <person name="Sun H."/>
            <person name="Tritt A."/>
            <person name="Yoshinaga Y."/>
            <person name="Zwiers L.-H.L."/>
            <person name="Turgeon B.G."/>
            <person name="Goodwin S.B."/>
            <person name="Spatafora J.W."/>
            <person name="Crous P.W."/>
            <person name="Grigoriev I.V."/>
        </authorList>
    </citation>
    <scope>NUCLEOTIDE SEQUENCE [LARGE SCALE GENOMIC DNA]</scope>
    <source>
        <strain evidence="2 3">CBS 611.86</strain>
    </source>
</reference>
<dbReference type="EMBL" id="JAADJZ010000011">
    <property type="protein sequence ID" value="KAF2871525.1"/>
    <property type="molecule type" value="Genomic_DNA"/>
</dbReference>
<feature type="compositionally biased region" description="Acidic residues" evidence="1">
    <location>
        <begin position="715"/>
        <end position="731"/>
    </location>
</feature>
<feature type="region of interest" description="Disordered" evidence="1">
    <location>
        <begin position="241"/>
        <end position="1062"/>
    </location>
</feature>
<proteinExistence type="predicted"/>
<feature type="compositionally biased region" description="Acidic residues" evidence="1">
    <location>
        <begin position="854"/>
        <end position="878"/>
    </location>
</feature>
<feature type="compositionally biased region" description="Low complexity" evidence="1">
    <location>
        <begin position="438"/>
        <end position="447"/>
    </location>
</feature>
<feature type="compositionally biased region" description="Polar residues" evidence="1">
    <location>
        <begin position="325"/>
        <end position="357"/>
    </location>
</feature>
<feature type="compositionally biased region" description="Polar residues" evidence="1">
    <location>
        <begin position="617"/>
        <end position="628"/>
    </location>
</feature>
<feature type="compositionally biased region" description="Basic and acidic residues" evidence="1">
    <location>
        <begin position="465"/>
        <end position="475"/>
    </location>
</feature>
<feature type="compositionally biased region" description="Low complexity" evidence="1">
    <location>
        <begin position="800"/>
        <end position="814"/>
    </location>
</feature>
<organism evidence="2 3">
    <name type="scientific">Massariosphaeria phaeospora</name>
    <dbReference type="NCBI Taxonomy" id="100035"/>
    <lineage>
        <taxon>Eukaryota</taxon>
        <taxon>Fungi</taxon>
        <taxon>Dikarya</taxon>
        <taxon>Ascomycota</taxon>
        <taxon>Pezizomycotina</taxon>
        <taxon>Dothideomycetes</taxon>
        <taxon>Pleosporomycetidae</taxon>
        <taxon>Pleosporales</taxon>
        <taxon>Pleosporales incertae sedis</taxon>
        <taxon>Massariosphaeria</taxon>
    </lineage>
</organism>
<dbReference type="AlphaFoldDB" id="A0A7C8MNX1"/>
<feature type="compositionally biased region" description="Polar residues" evidence="1">
    <location>
        <begin position="146"/>
        <end position="167"/>
    </location>
</feature>
<feature type="compositionally biased region" description="Basic residues" evidence="1">
    <location>
        <begin position="903"/>
        <end position="917"/>
    </location>
</feature>
<feature type="compositionally biased region" description="Polar residues" evidence="1">
    <location>
        <begin position="705"/>
        <end position="714"/>
    </location>
</feature>
<feature type="region of interest" description="Disordered" evidence="1">
    <location>
        <begin position="114"/>
        <end position="216"/>
    </location>
</feature>
<feature type="compositionally biased region" description="Polar residues" evidence="1">
    <location>
        <begin position="538"/>
        <end position="554"/>
    </location>
</feature>
<evidence type="ECO:0000313" key="2">
    <source>
        <dbReference type="EMBL" id="KAF2871525.1"/>
    </source>
</evidence>
<feature type="compositionally biased region" description="Acidic residues" evidence="1">
    <location>
        <begin position="388"/>
        <end position="401"/>
    </location>
</feature>
<feature type="compositionally biased region" description="Basic and acidic residues" evidence="1">
    <location>
        <begin position="579"/>
        <end position="590"/>
    </location>
</feature>
<protein>
    <submittedName>
        <fullName evidence="2">Uncharacterized protein</fullName>
    </submittedName>
</protein>